<evidence type="ECO:0000259" key="2">
    <source>
        <dbReference type="Pfam" id="PF13472"/>
    </source>
</evidence>
<dbReference type="GO" id="GO:0004622">
    <property type="term" value="F:phosphatidylcholine lysophospholipase activity"/>
    <property type="evidence" value="ECO:0007669"/>
    <property type="project" value="TreeGrafter"/>
</dbReference>
<dbReference type="PANTHER" id="PTHR30383:SF32">
    <property type="entry name" value="SGNH-HYDROLASE"/>
    <property type="match status" value="1"/>
</dbReference>
<sequence length="465" mass="52361">MLFCITQQPEYVFSIFNYSIGPSPENYIFHRKYDSIFPFRCFPFLGSLFSKMKIFCLLTIFLTVQGSSDSSISDCGDGLDYISVRGGSRRSSTSWDRRHEDNIRNARRAGSKVELAIYGDSITEDLAEFDDALDVYEDDFRTVALGIGGDRSENLLYRLQDGEWDSDFKLKFAAVLIGTNNVRRAPGMDRSDESSSEEDRSSGGGADQVAEEILSDVRQIVSYLHRRDCSVNIVLQAILPLAENVRNEWPNRYTDGVERTNELLRDFADRYSFVHFVDCGELFLEGSGGDQRIDRDLMSDLLHPTERGHKKMAECVVDRLKYIERRMRSSEEDSGRSEDSRSEASATRRCTSSEDEDCLHSPLPPPPFALWPTPPKLYPVYMAPPVGNTAELPRAFWPDWYTGPTRAPSPNLPDWWLQGSATNGGSAAPTAPSGGATNGRSSWWEGFTWNGGRRLLRSHVDGRGE</sequence>
<dbReference type="InterPro" id="IPR013830">
    <property type="entry name" value="SGNH_hydro"/>
</dbReference>
<feature type="region of interest" description="Disordered" evidence="1">
    <location>
        <begin position="184"/>
        <end position="208"/>
    </location>
</feature>
<dbReference type="Gene3D" id="3.40.50.1110">
    <property type="entry name" value="SGNH hydrolase"/>
    <property type="match status" value="1"/>
</dbReference>
<feature type="domain" description="SGNH hydrolase-type esterase" evidence="2">
    <location>
        <begin position="118"/>
        <end position="310"/>
    </location>
</feature>
<dbReference type="InterPro" id="IPR036514">
    <property type="entry name" value="SGNH_hydro_sf"/>
</dbReference>
<dbReference type="EMBL" id="GBEZ01005318">
    <property type="protein sequence ID" value="JAC79971.1"/>
    <property type="molecule type" value="Transcribed_RNA"/>
</dbReference>
<gene>
    <name evidence="3" type="ORF">TSPGSL018_11367</name>
</gene>
<protein>
    <submittedName>
        <fullName evidence="3">Sgnh hydrolase</fullName>
    </submittedName>
</protein>
<dbReference type="SUPFAM" id="SSF52266">
    <property type="entry name" value="SGNH hydrolase"/>
    <property type="match status" value="1"/>
</dbReference>
<keyword evidence="3" id="KW-0378">Hydrolase</keyword>
<accession>A0A061SB21</accession>
<feature type="region of interest" description="Disordered" evidence="1">
    <location>
        <begin position="419"/>
        <end position="439"/>
    </location>
</feature>
<proteinExistence type="predicted"/>
<name>A0A061SB21_9CHLO</name>
<evidence type="ECO:0000313" key="3">
    <source>
        <dbReference type="EMBL" id="JAC79971.1"/>
    </source>
</evidence>
<organism evidence="3">
    <name type="scientific">Tetraselmis sp. GSL018</name>
    <dbReference type="NCBI Taxonomy" id="582737"/>
    <lineage>
        <taxon>Eukaryota</taxon>
        <taxon>Viridiplantae</taxon>
        <taxon>Chlorophyta</taxon>
        <taxon>core chlorophytes</taxon>
        <taxon>Chlorodendrophyceae</taxon>
        <taxon>Chlorodendrales</taxon>
        <taxon>Chlorodendraceae</taxon>
        <taxon>Tetraselmis</taxon>
    </lineage>
</organism>
<feature type="compositionally biased region" description="Basic and acidic residues" evidence="1">
    <location>
        <begin position="327"/>
        <end position="342"/>
    </location>
</feature>
<dbReference type="PANTHER" id="PTHR30383">
    <property type="entry name" value="THIOESTERASE 1/PROTEASE 1/LYSOPHOSPHOLIPASE L1"/>
    <property type="match status" value="1"/>
</dbReference>
<feature type="region of interest" description="Disordered" evidence="1">
    <location>
        <begin position="327"/>
        <end position="362"/>
    </location>
</feature>
<feature type="compositionally biased region" description="Basic and acidic residues" evidence="1">
    <location>
        <begin position="186"/>
        <end position="201"/>
    </location>
</feature>
<dbReference type="Pfam" id="PF13472">
    <property type="entry name" value="Lipase_GDSL_2"/>
    <property type="match status" value="1"/>
</dbReference>
<feature type="compositionally biased region" description="Low complexity" evidence="1">
    <location>
        <begin position="423"/>
        <end position="439"/>
    </location>
</feature>
<dbReference type="AlphaFoldDB" id="A0A061SB21"/>
<reference evidence="3" key="1">
    <citation type="submission" date="2014-05" db="EMBL/GenBank/DDBJ databases">
        <title>The transcriptome of the halophilic microalga Tetraselmis sp. GSL018 isolated from the Great Salt Lake, Utah.</title>
        <authorList>
            <person name="Jinkerson R.E."/>
            <person name="D'Adamo S."/>
            <person name="Posewitz M.C."/>
        </authorList>
    </citation>
    <scope>NUCLEOTIDE SEQUENCE</scope>
    <source>
        <strain evidence="3">GSL018</strain>
    </source>
</reference>
<evidence type="ECO:0000256" key="1">
    <source>
        <dbReference type="SAM" id="MobiDB-lite"/>
    </source>
</evidence>
<dbReference type="InterPro" id="IPR051532">
    <property type="entry name" value="Ester_Hydrolysis_Enzymes"/>
</dbReference>